<protein>
    <submittedName>
        <fullName evidence="1">Transcriptional regulator, contains XRE-family HTH domain</fullName>
    </submittedName>
</protein>
<organism evidence="1 2">
    <name type="scientific">Pseudomonas mucidolens</name>
    <dbReference type="NCBI Taxonomy" id="46679"/>
    <lineage>
        <taxon>Bacteria</taxon>
        <taxon>Pseudomonadati</taxon>
        <taxon>Pseudomonadota</taxon>
        <taxon>Gammaproteobacteria</taxon>
        <taxon>Pseudomonadales</taxon>
        <taxon>Pseudomonadaceae</taxon>
        <taxon>Pseudomonas</taxon>
    </lineage>
</organism>
<accession>A0A1H2NFV9</accession>
<dbReference type="EMBL" id="LT629802">
    <property type="protein sequence ID" value="SDV04254.1"/>
    <property type="molecule type" value="Genomic_DNA"/>
</dbReference>
<dbReference type="Proteomes" id="UP000198600">
    <property type="component" value="Chromosome I"/>
</dbReference>
<dbReference type="OrthoDB" id="3196789at2"/>
<gene>
    <name evidence="1" type="ORF">SAMN05216202_3634</name>
</gene>
<dbReference type="InterPro" id="IPR001387">
    <property type="entry name" value="Cro/C1-type_HTH"/>
</dbReference>
<evidence type="ECO:0000313" key="1">
    <source>
        <dbReference type="EMBL" id="SDV04254.1"/>
    </source>
</evidence>
<dbReference type="GO" id="GO:0003677">
    <property type="term" value="F:DNA binding"/>
    <property type="evidence" value="ECO:0007669"/>
    <property type="project" value="InterPro"/>
</dbReference>
<proteinExistence type="predicted"/>
<keyword evidence="2" id="KW-1185">Reference proteome</keyword>
<dbReference type="InterPro" id="IPR010982">
    <property type="entry name" value="Lambda_DNA-bd_dom_sf"/>
</dbReference>
<dbReference type="CDD" id="cd00093">
    <property type="entry name" value="HTH_XRE"/>
    <property type="match status" value="1"/>
</dbReference>
<dbReference type="AlphaFoldDB" id="A0A1H2NFV9"/>
<dbReference type="RefSeq" id="WP_084379917.1">
    <property type="nucleotide sequence ID" value="NZ_LS483433.1"/>
</dbReference>
<sequence length="109" mass="12252">MNSSFGGRLKEIRRTFRLSQHEFGALGGVATNAQGKYENDSRQPRSGYLVAIWRRGVDVLYVLTGERTASSAYPLVESEIALVENYRRLNPTDQRTVSMILSTLLIDSQ</sequence>
<name>A0A1H2NFV9_9PSED</name>
<dbReference type="STRING" id="46679.SAMN05216202_3634"/>
<dbReference type="SUPFAM" id="SSF47413">
    <property type="entry name" value="lambda repressor-like DNA-binding domains"/>
    <property type="match status" value="1"/>
</dbReference>
<reference evidence="2" key="1">
    <citation type="submission" date="2016-10" db="EMBL/GenBank/DDBJ databases">
        <authorList>
            <person name="Varghese N."/>
            <person name="Submissions S."/>
        </authorList>
    </citation>
    <scope>NUCLEOTIDE SEQUENCE [LARGE SCALE GENOMIC DNA]</scope>
    <source>
        <strain evidence="2">LMG 2223</strain>
    </source>
</reference>
<dbReference type="Gene3D" id="1.10.260.40">
    <property type="entry name" value="lambda repressor-like DNA-binding domains"/>
    <property type="match status" value="1"/>
</dbReference>
<evidence type="ECO:0000313" key="2">
    <source>
        <dbReference type="Proteomes" id="UP000198600"/>
    </source>
</evidence>